<accession>A0A9D1UDI7</accession>
<evidence type="ECO:0000313" key="2">
    <source>
        <dbReference type="Proteomes" id="UP000824265"/>
    </source>
</evidence>
<proteinExistence type="predicted"/>
<dbReference type="EMBL" id="DXGH01000073">
    <property type="protein sequence ID" value="HIW82515.1"/>
    <property type="molecule type" value="Genomic_DNA"/>
</dbReference>
<reference evidence="1" key="1">
    <citation type="journal article" date="2021" name="PeerJ">
        <title>Extensive microbial diversity within the chicken gut microbiome revealed by metagenomics and culture.</title>
        <authorList>
            <person name="Gilroy R."/>
            <person name="Ravi A."/>
            <person name="Getino M."/>
            <person name="Pursley I."/>
            <person name="Horton D.L."/>
            <person name="Alikhan N.F."/>
            <person name="Baker D."/>
            <person name="Gharbi K."/>
            <person name="Hall N."/>
            <person name="Watson M."/>
            <person name="Adriaenssens E.M."/>
            <person name="Foster-Nyarko E."/>
            <person name="Jarju S."/>
            <person name="Secka A."/>
            <person name="Antonio M."/>
            <person name="Oren A."/>
            <person name="Chaudhuri R.R."/>
            <person name="La Ragione R."/>
            <person name="Hildebrand F."/>
            <person name="Pallen M.J."/>
        </authorList>
    </citation>
    <scope>NUCLEOTIDE SEQUENCE</scope>
    <source>
        <strain evidence="1">CHK195-6426</strain>
    </source>
</reference>
<dbReference type="Proteomes" id="UP000824265">
    <property type="component" value="Unassembled WGS sequence"/>
</dbReference>
<evidence type="ECO:0000313" key="1">
    <source>
        <dbReference type="EMBL" id="HIW82515.1"/>
    </source>
</evidence>
<sequence length="134" mass="13929">MKKYEMPVVEIVDEVSEGVYLASGDCYTVNAVITQTPQMGRGDYRIQVVGAHNASDGHHSGAQVLTLSFNQPVTYVSSGGSLAGGDGTSAISISYGYHNNAQDNVGLGDVVVQADSGLAITGAQLSCNYDCGQH</sequence>
<gene>
    <name evidence="1" type="ORF">H9742_13515</name>
</gene>
<name>A0A9D1UDI7_9FIRM</name>
<comment type="caution">
    <text evidence="1">The sequence shown here is derived from an EMBL/GenBank/DDBJ whole genome shotgun (WGS) entry which is preliminary data.</text>
</comment>
<dbReference type="AlphaFoldDB" id="A0A9D1UDI7"/>
<organism evidence="1 2">
    <name type="scientific">Candidatus Acetatifactor stercoripullorum</name>
    <dbReference type="NCBI Taxonomy" id="2838414"/>
    <lineage>
        <taxon>Bacteria</taxon>
        <taxon>Bacillati</taxon>
        <taxon>Bacillota</taxon>
        <taxon>Clostridia</taxon>
        <taxon>Lachnospirales</taxon>
        <taxon>Lachnospiraceae</taxon>
        <taxon>Acetatifactor</taxon>
    </lineage>
</organism>
<protein>
    <submittedName>
        <fullName evidence="1">Uncharacterized protein</fullName>
    </submittedName>
</protein>
<reference evidence="1" key="2">
    <citation type="submission" date="2021-04" db="EMBL/GenBank/DDBJ databases">
        <authorList>
            <person name="Gilroy R."/>
        </authorList>
    </citation>
    <scope>NUCLEOTIDE SEQUENCE</scope>
    <source>
        <strain evidence="1">CHK195-6426</strain>
    </source>
</reference>